<dbReference type="GO" id="GO:0052689">
    <property type="term" value="F:carboxylic ester hydrolase activity"/>
    <property type="evidence" value="ECO:0007669"/>
    <property type="project" value="UniProtKB-ARBA"/>
</dbReference>
<dbReference type="InterPro" id="IPR022742">
    <property type="entry name" value="Hydrolase_4"/>
</dbReference>
<feature type="domain" description="Serine aminopeptidase S33" evidence="3">
    <location>
        <begin position="74"/>
        <end position="311"/>
    </location>
</feature>
<dbReference type="Proteomes" id="UP000516173">
    <property type="component" value="Chromosome"/>
</dbReference>
<dbReference type="SUPFAM" id="SSF53474">
    <property type="entry name" value="alpha/beta-Hydrolases"/>
    <property type="match status" value="1"/>
</dbReference>
<dbReference type="KEGG" id="nwl:NWFMUON74_49990"/>
<keyword evidence="5" id="KW-1185">Reference proteome</keyword>
<dbReference type="PANTHER" id="PTHR22946:SF9">
    <property type="entry name" value="POLYKETIDE TRANSFERASE AF380"/>
    <property type="match status" value="1"/>
</dbReference>
<gene>
    <name evidence="4" type="ORF">NWFMUON74_49990</name>
</gene>
<dbReference type="Pfam" id="PF12146">
    <property type="entry name" value="Hydrolase_4"/>
    <property type="match status" value="1"/>
</dbReference>
<dbReference type="InterPro" id="IPR050261">
    <property type="entry name" value="FrsA_esterase"/>
</dbReference>
<dbReference type="EMBL" id="AP023396">
    <property type="protein sequence ID" value="BCK57227.1"/>
    <property type="molecule type" value="Genomic_DNA"/>
</dbReference>
<dbReference type="PANTHER" id="PTHR22946">
    <property type="entry name" value="DIENELACTONE HYDROLASE DOMAIN-CONTAINING PROTEIN-RELATED"/>
    <property type="match status" value="1"/>
</dbReference>
<organism evidence="4 5">
    <name type="scientific">Nocardia wallacei</name>
    <dbReference type="NCBI Taxonomy" id="480035"/>
    <lineage>
        <taxon>Bacteria</taxon>
        <taxon>Bacillati</taxon>
        <taxon>Actinomycetota</taxon>
        <taxon>Actinomycetes</taxon>
        <taxon>Mycobacteriales</taxon>
        <taxon>Nocardiaceae</taxon>
        <taxon>Nocardia</taxon>
    </lineage>
</organism>
<accession>A0A7G1KPQ9</accession>
<dbReference type="InterPro" id="IPR029058">
    <property type="entry name" value="AB_hydrolase_fold"/>
</dbReference>
<protein>
    <submittedName>
        <fullName evidence="4">Alpha/beta hydrolase</fullName>
    </submittedName>
</protein>
<dbReference type="AlphaFoldDB" id="A0A7G1KPQ9"/>
<proteinExistence type="inferred from homology"/>
<evidence type="ECO:0000313" key="5">
    <source>
        <dbReference type="Proteomes" id="UP000516173"/>
    </source>
</evidence>
<dbReference type="Gene3D" id="3.40.50.1820">
    <property type="entry name" value="alpha/beta hydrolase"/>
    <property type="match status" value="1"/>
</dbReference>
<evidence type="ECO:0000313" key="4">
    <source>
        <dbReference type="EMBL" id="BCK57227.1"/>
    </source>
</evidence>
<keyword evidence="2 4" id="KW-0378">Hydrolase</keyword>
<evidence type="ECO:0000256" key="1">
    <source>
        <dbReference type="ARBA" id="ARBA00008645"/>
    </source>
</evidence>
<reference evidence="4 5" key="1">
    <citation type="submission" date="2020-08" db="EMBL/GenBank/DDBJ databases">
        <title>Genome Sequencing of Nocardia wallacei strain FMUON74 and assembly.</title>
        <authorList>
            <person name="Toyokawa M."/>
            <person name="Uesaka K."/>
        </authorList>
    </citation>
    <scope>NUCLEOTIDE SEQUENCE [LARGE SCALE GENOMIC DNA]</scope>
    <source>
        <strain evidence="4 5">FMUON74</strain>
    </source>
</reference>
<sequence>MGRLTTIDFYPGRDTPKPRHVVRAAGPAIRTGIQVSARSRNELRYFAMERVEVGFPSGSEQCAAWLYRPDGPPKPRPLVIMAHGLGADREMGLDRYARRFATAGMGVLVFDYRHFGASGGTPRQVIHIGRQREDWRAAIAFARTLRGFDATRIALWGTSFGGGHVLSIAHEDDYLAAVVAQCPFTSGWAAARAKGPISLFKTGTVATTDVLVGPIRRKPVGVRLAGRKRSAALMSASDVPEGFGRLAEESAQYQPKVAARIGLSVLFDSPWRRTKGIKVPVLYAVCDNDSVAPVAPTLKAAERTKHAVVKRYPIGHFDIYFDDWFEKAVYDQADFLVSVLRP</sequence>
<evidence type="ECO:0000256" key="2">
    <source>
        <dbReference type="ARBA" id="ARBA00022801"/>
    </source>
</evidence>
<comment type="similarity">
    <text evidence="1">Belongs to the AB hydrolase superfamily.</text>
</comment>
<name>A0A7G1KPQ9_9NOCA</name>
<evidence type="ECO:0000259" key="3">
    <source>
        <dbReference type="Pfam" id="PF12146"/>
    </source>
</evidence>